<evidence type="ECO:0000313" key="2">
    <source>
        <dbReference type="EMBL" id="RID93701.1"/>
    </source>
</evidence>
<protein>
    <recommendedName>
        <fullName evidence="1">Hedgehog/Intein (Hint) domain-containing protein</fullName>
    </recommendedName>
</protein>
<evidence type="ECO:0000259" key="1">
    <source>
        <dbReference type="Pfam" id="PF13403"/>
    </source>
</evidence>
<keyword evidence="3" id="KW-1185">Reference proteome</keyword>
<dbReference type="Proteomes" id="UP000266649">
    <property type="component" value="Unassembled WGS sequence"/>
</dbReference>
<dbReference type="InterPro" id="IPR028992">
    <property type="entry name" value="Hedgehog/Intein_dom"/>
</dbReference>
<gene>
    <name evidence="2" type="ORF">D2N39_01980</name>
</gene>
<evidence type="ECO:0000313" key="3">
    <source>
        <dbReference type="Proteomes" id="UP000266649"/>
    </source>
</evidence>
<accession>A0A398BXZ0</accession>
<sequence length="450" mass="48802">MFFSQMSHTASNTFTTLYLPHSAAICAPQAILHHIFAAARLDLGKAVTAPQRRVPENNRQATGMTERTIYVLPKSGVSITRINGAPTNQNDIVGNALNGDAFSWEVPYDLALTFSGPTTAIHFDDSDGNLTDDPFYGATVMDQRLTQSLSINGTTYTPTDETIRWKFPPPVGVENEYEVTLYDAAGHSYRMVGVSITQGYTTQVVGVMFEGTPPPPGTTLYYLQRISSYSGYGQSTPIVDPVVCFLAGTEIETNHGPCPVERLRAGDTLRTLHHGLQPLRWIGRSTVRGVGLNAPVRFEPGALGNARALSLSPNHRILLRCPEAELFFGCPEVLVPAKFLIDGLRIHSAPAHRADYLHLLLDRHETIFSGAVATESLFAGHVALDVLDTAAVEDLRRVLPQLDVTHKRLSHRSLNRAEAALLLGRLKAQGAGRSLPGVALTAAPLVQNAA</sequence>
<dbReference type="Pfam" id="PF13403">
    <property type="entry name" value="Hint_2"/>
    <property type="match status" value="1"/>
</dbReference>
<comment type="caution">
    <text evidence="2">The sequence shown here is derived from an EMBL/GenBank/DDBJ whole genome shotgun (WGS) entry which is preliminary data.</text>
</comment>
<dbReference type="AlphaFoldDB" id="A0A398BXZ0"/>
<dbReference type="InterPro" id="IPR036844">
    <property type="entry name" value="Hint_dom_sf"/>
</dbReference>
<dbReference type="EMBL" id="QXXQ01000001">
    <property type="protein sequence ID" value="RID93701.1"/>
    <property type="molecule type" value="Genomic_DNA"/>
</dbReference>
<name>A0A398BXZ0_9RHOB</name>
<feature type="domain" description="Hedgehog/Intein (Hint)" evidence="1">
    <location>
        <begin position="243"/>
        <end position="380"/>
    </location>
</feature>
<proteinExistence type="predicted"/>
<reference evidence="2 3" key="1">
    <citation type="submission" date="2018-09" db="EMBL/GenBank/DDBJ databases">
        <title>Gemmobacter lutimaris sp. nov., a marine bacterium isolated from tidal flat.</title>
        <authorList>
            <person name="Lee D.W."/>
            <person name="Yoo Y."/>
            <person name="Kim J.-J."/>
            <person name="Kim B.S."/>
        </authorList>
    </citation>
    <scope>NUCLEOTIDE SEQUENCE [LARGE SCALE GENOMIC DNA]</scope>
    <source>
        <strain evidence="2 3">YJ-T1-11</strain>
    </source>
</reference>
<dbReference type="SUPFAM" id="SSF51294">
    <property type="entry name" value="Hedgehog/intein (Hint) domain"/>
    <property type="match status" value="1"/>
</dbReference>
<organism evidence="2 3">
    <name type="scientific">Gemmobacter lutimaris</name>
    <dbReference type="NCBI Taxonomy" id="2306023"/>
    <lineage>
        <taxon>Bacteria</taxon>
        <taxon>Pseudomonadati</taxon>
        <taxon>Pseudomonadota</taxon>
        <taxon>Alphaproteobacteria</taxon>
        <taxon>Rhodobacterales</taxon>
        <taxon>Paracoccaceae</taxon>
        <taxon>Gemmobacter</taxon>
    </lineage>
</organism>